<accession>A0ACC5R0R1</accession>
<evidence type="ECO:0000313" key="1">
    <source>
        <dbReference type="EMBL" id="MBK1866233.1"/>
    </source>
</evidence>
<proteinExistence type="predicted"/>
<protein>
    <submittedName>
        <fullName evidence="1">Uncharacterized protein</fullName>
    </submittedName>
</protein>
<dbReference type="Proteomes" id="UP000616151">
    <property type="component" value="Unassembled WGS sequence"/>
</dbReference>
<keyword evidence="2" id="KW-1185">Reference proteome</keyword>
<sequence length="79" mass="8682">MIFSFGNILGVLIFLALGMLGLAFFKRFVYPLLSAKYEKAKATATQGKDPARLTRIVYLVSLLFLPALGFLLGGLALNW</sequence>
<comment type="caution">
    <text evidence="1">The sequence shown here is derived from an EMBL/GenBank/DDBJ whole genome shotgun (WGS) entry which is preliminary data.</text>
</comment>
<evidence type="ECO:0000313" key="2">
    <source>
        <dbReference type="Proteomes" id="UP000616151"/>
    </source>
</evidence>
<reference evidence="1" key="1">
    <citation type="submission" date="2021-01" db="EMBL/GenBank/DDBJ databases">
        <authorList>
            <person name="Sun Q."/>
        </authorList>
    </citation>
    <scope>NUCLEOTIDE SEQUENCE</scope>
    <source>
        <strain evidence="1">YIM B02566</strain>
    </source>
</reference>
<organism evidence="1 2">
    <name type="scientific">Taklimakanibacter albus</name>
    <dbReference type="NCBI Taxonomy" id="2800327"/>
    <lineage>
        <taxon>Bacteria</taxon>
        <taxon>Pseudomonadati</taxon>
        <taxon>Pseudomonadota</taxon>
        <taxon>Alphaproteobacteria</taxon>
        <taxon>Hyphomicrobiales</taxon>
        <taxon>Aestuariivirgaceae</taxon>
        <taxon>Taklimakanibacter</taxon>
    </lineage>
</organism>
<dbReference type="EMBL" id="JAENHL010000006">
    <property type="protein sequence ID" value="MBK1866233.1"/>
    <property type="molecule type" value="Genomic_DNA"/>
</dbReference>
<gene>
    <name evidence="1" type="ORF">JHL16_07695</name>
</gene>
<name>A0ACC5R0R1_9HYPH</name>